<reference evidence="1" key="1">
    <citation type="submission" date="2020-03" db="EMBL/GenBank/DDBJ databases">
        <title>Draft Genome Sequence of Cylindrodendrum hubeiense.</title>
        <authorList>
            <person name="Buettner E."/>
            <person name="Kellner H."/>
        </authorList>
    </citation>
    <scope>NUCLEOTIDE SEQUENCE</scope>
    <source>
        <strain evidence="1">IHI 201604</strain>
    </source>
</reference>
<organism evidence="1 2">
    <name type="scientific">Cylindrodendrum hubeiense</name>
    <dbReference type="NCBI Taxonomy" id="595255"/>
    <lineage>
        <taxon>Eukaryota</taxon>
        <taxon>Fungi</taxon>
        <taxon>Dikarya</taxon>
        <taxon>Ascomycota</taxon>
        <taxon>Pezizomycotina</taxon>
        <taxon>Sordariomycetes</taxon>
        <taxon>Hypocreomycetidae</taxon>
        <taxon>Hypocreales</taxon>
        <taxon>Nectriaceae</taxon>
        <taxon>Cylindrodendrum</taxon>
    </lineage>
</organism>
<accession>A0A9P5L3K1</accession>
<dbReference type="AlphaFoldDB" id="A0A9P5L3K1"/>
<evidence type="ECO:0000313" key="1">
    <source>
        <dbReference type="EMBL" id="KAF7541744.1"/>
    </source>
</evidence>
<evidence type="ECO:0000313" key="2">
    <source>
        <dbReference type="Proteomes" id="UP000722485"/>
    </source>
</evidence>
<dbReference type="Proteomes" id="UP000722485">
    <property type="component" value="Unassembled WGS sequence"/>
</dbReference>
<comment type="caution">
    <text evidence="1">The sequence shown here is derived from an EMBL/GenBank/DDBJ whole genome shotgun (WGS) entry which is preliminary data.</text>
</comment>
<keyword evidence="2" id="KW-1185">Reference proteome</keyword>
<gene>
    <name evidence="1" type="ORF">G7Z17_g11888</name>
</gene>
<protein>
    <submittedName>
        <fullName evidence="1">Uncharacterized protein</fullName>
    </submittedName>
</protein>
<proteinExistence type="predicted"/>
<dbReference type="OrthoDB" id="5119629at2759"/>
<dbReference type="EMBL" id="JAANBB010000485">
    <property type="protein sequence ID" value="KAF7541744.1"/>
    <property type="molecule type" value="Genomic_DNA"/>
</dbReference>
<sequence length="402" mass="43930">MRNALLCALQGALGAAAYDSLAHFKPGERGDCSSLDGCGKAGKGNWVPDPSTLIFPHNGYHSGRCWDLCAGNSHCKPKDALGKVCFDFKDDGLVFDFSNINRYKYEDVSVHIQREAPPNDHSPVYNIQGGHCIPQKGCKEVKCHAPYFSLTDGGSYKEMCPIEEKGAWVFYIQIKAIIAHGHKKYELYSRGVESDVCWFSLSYCCTECPDCKTDCHDKSCHKKLEHTPIAITSITDILIITRDSLSRLRSRLESLIATTSTMITMSTTTDMIITMAFPTITSVTDADTKIQLAKPSATSSTENTHTAVPAMIADISMVITTVTTSPMAIMRPVLATRIMVAIKNPRTMEIIITATTAKAMETKIMATAAKTTETMITVTAAKIMATAAKTTETTITATVPWR</sequence>
<name>A0A9P5L3K1_9HYPO</name>